<evidence type="ECO:0000256" key="1">
    <source>
        <dbReference type="SAM" id="Phobius"/>
    </source>
</evidence>
<evidence type="ECO:0000313" key="3">
    <source>
        <dbReference type="Proteomes" id="UP000827986"/>
    </source>
</evidence>
<keyword evidence="1" id="KW-1133">Transmembrane helix</keyword>
<evidence type="ECO:0000313" key="2">
    <source>
        <dbReference type="EMBL" id="KAH1179744.1"/>
    </source>
</evidence>
<organism evidence="2 3">
    <name type="scientific">Mauremys mutica</name>
    <name type="common">yellowpond turtle</name>
    <dbReference type="NCBI Taxonomy" id="74926"/>
    <lineage>
        <taxon>Eukaryota</taxon>
        <taxon>Metazoa</taxon>
        <taxon>Chordata</taxon>
        <taxon>Craniata</taxon>
        <taxon>Vertebrata</taxon>
        <taxon>Euteleostomi</taxon>
        <taxon>Archelosauria</taxon>
        <taxon>Testudinata</taxon>
        <taxon>Testudines</taxon>
        <taxon>Cryptodira</taxon>
        <taxon>Durocryptodira</taxon>
        <taxon>Testudinoidea</taxon>
        <taxon>Geoemydidae</taxon>
        <taxon>Geoemydinae</taxon>
        <taxon>Mauremys</taxon>
    </lineage>
</organism>
<dbReference type="Proteomes" id="UP000827986">
    <property type="component" value="Unassembled WGS sequence"/>
</dbReference>
<sequence>MKSALDSGNCTCLNALPGLTTTGMIQCGSNKGGGSATHSDTCKTPGNNFLETLPKCPSPALVQWAALLIHFLLPLVDLSFVGLRFAYSADGSNQSLSWENTQQAVINYLQVGS</sequence>
<proteinExistence type="predicted"/>
<dbReference type="AlphaFoldDB" id="A0A9D4B420"/>
<dbReference type="EMBL" id="JAHDVG010000471">
    <property type="protein sequence ID" value="KAH1179744.1"/>
    <property type="molecule type" value="Genomic_DNA"/>
</dbReference>
<feature type="transmembrane region" description="Helical" evidence="1">
    <location>
        <begin position="61"/>
        <end position="87"/>
    </location>
</feature>
<accession>A0A9D4B420</accession>
<name>A0A9D4B420_9SAUR</name>
<comment type="caution">
    <text evidence="2">The sequence shown here is derived from an EMBL/GenBank/DDBJ whole genome shotgun (WGS) entry which is preliminary data.</text>
</comment>
<reference evidence="2" key="1">
    <citation type="submission" date="2021-09" db="EMBL/GenBank/DDBJ databases">
        <title>The genome of Mauremys mutica provides insights into the evolution of semi-aquatic lifestyle.</title>
        <authorList>
            <person name="Gong S."/>
            <person name="Gao Y."/>
        </authorList>
    </citation>
    <scope>NUCLEOTIDE SEQUENCE</scope>
    <source>
        <strain evidence="2">MM-2020</strain>
        <tissue evidence="2">Muscle</tissue>
    </source>
</reference>
<keyword evidence="3" id="KW-1185">Reference proteome</keyword>
<keyword evidence="1" id="KW-0812">Transmembrane</keyword>
<keyword evidence="1" id="KW-0472">Membrane</keyword>
<gene>
    <name evidence="2" type="ORF">KIL84_005794</name>
</gene>
<protein>
    <submittedName>
        <fullName evidence="2">Uncharacterized protein</fullName>
    </submittedName>
</protein>